<dbReference type="InterPro" id="IPR000515">
    <property type="entry name" value="MetI-like"/>
</dbReference>
<dbReference type="SUPFAM" id="SSF161098">
    <property type="entry name" value="MetI-like"/>
    <property type="match status" value="1"/>
</dbReference>
<dbReference type="InterPro" id="IPR035906">
    <property type="entry name" value="MetI-like_sf"/>
</dbReference>
<dbReference type="CDD" id="cd06261">
    <property type="entry name" value="TM_PBP2"/>
    <property type="match status" value="1"/>
</dbReference>
<evidence type="ECO:0000256" key="7">
    <source>
        <dbReference type="RuleBase" id="RU363032"/>
    </source>
</evidence>
<dbReference type="PANTHER" id="PTHR30043">
    <property type="entry name" value="PHOSPHONATES TRANSPORT SYSTEM PERMEASE PROTEIN"/>
    <property type="match status" value="1"/>
</dbReference>
<evidence type="ECO:0000313" key="9">
    <source>
        <dbReference type="Proteomes" id="UP000192288"/>
    </source>
</evidence>
<dbReference type="Proteomes" id="UP000192288">
    <property type="component" value="Unassembled WGS sequence"/>
</dbReference>
<dbReference type="Gene3D" id="1.10.3720.10">
    <property type="entry name" value="MetI-like"/>
    <property type="match status" value="1"/>
</dbReference>
<evidence type="ECO:0000313" key="8">
    <source>
        <dbReference type="EMBL" id="ORI98499.1"/>
    </source>
</evidence>
<reference evidence="8 9" key="1">
    <citation type="journal article" date="2017" name="Front. Microbiol.">
        <title>Genomic Characterization of Dairy Associated Leuconostoc Species and Diversity of Leuconostocs in Undefined Mixed Mesophilic Starter Cultures.</title>
        <authorList>
            <person name="Frantzen C.A."/>
            <person name="Kot W."/>
            <person name="Pedersen T.B."/>
            <person name="Ardo Y.M."/>
            <person name="Broadbent J.R."/>
            <person name="Neve H."/>
            <person name="Hansen L.H."/>
            <person name="Dal Bello F."/>
            <person name="Ostlie H.M."/>
            <person name="Kleppen H.P."/>
            <person name="Vogensen F.K."/>
            <person name="Holo H."/>
        </authorList>
    </citation>
    <scope>NUCLEOTIDE SEQUENCE [LARGE SCALE GENOMIC DNA]</scope>
    <source>
        <strain evidence="8 9">LMGCF08</strain>
    </source>
</reference>
<keyword evidence="5 7" id="KW-1133">Transmembrane helix</keyword>
<dbReference type="GO" id="GO:0005886">
    <property type="term" value="C:plasma membrane"/>
    <property type="evidence" value="ECO:0007669"/>
    <property type="project" value="UniProtKB-SubCell"/>
</dbReference>
<dbReference type="GO" id="GO:0015416">
    <property type="term" value="F:ABC-type phosphonate transporter activity"/>
    <property type="evidence" value="ECO:0007669"/>
    <property type="project" value="InterPro"/>
</dbReference>
<comment type="similarity">
    <text evidence="7">Belongs to the binding-protein-dependent transport system permease family.</text>
</comment>
<sequence>MWWYDKLFKAKKYTLANGKTVSQKFTRTPLILLILLIILIISVVVTGFSLPTLFANFQQFWVVFGDLFPPKWSYFPSVWQPLIDTIKMSLFGSFFGAVVALPLAILAANNVTNNRFVNLIVRFALTVLRTLPTLVAALIATYIFGLGTFAGTVAIFMFSLSFVGKQLFEYIETVDMGAYEALIATGANAPRAFVTAIMPQILPTYLSTSLFAFEGNVRYAAILGYVGAGGIGMILNQKIGWREFQSVGMILVSLFVAVVLIETLSQQLRKFLS</sequence>
<evidence type="ECO:0000256" key="6">
    <source>
        <dbReference type="ARBA" id="ARBA00023136"/>
    </source>
</evidence>
<evidence type="ECO:0000256" key="5">
    <source>
        <dbReference type="ARBA" id="ARBA00022989"/>
    </source>
</evidence>
<feature type="transmembrane region" description="Helical" evidence="7">
    <location>
        <begin position="217"/>
        <end position="235"/>
    </location>
</feature>
<keyword evidence="4 7" id="KW-0812">Transmembrane</keyword>
<feature type="transmembrane region" description="Helical" evidence="7">
    <location>
        <begin position="133"/>
        <end position="158"/>
    </location>
</feature>
<name>A0A1X0VFY8_LEUPS</name>
<dbReference type="STRING" id="33968.BMS77_00470"/>
<dbReference type="GeneID" id="97229553"/>
<keyword evidence="2 7" id="KW-0813">Transport</keyword>
<dbReference type="PROSITE" id="PS50928">
    <property type="entry name" value="ABC_TM1"/>
    <property type="match status" value="1"/>
</dbReference>
<gene>
    <name evidence="8" type="ORF">BMR96_01535</name>
</gene>
<evidence type="ECO:0000256" key="3">
    <source>
        <dbReference type="ARBA" id="ARBA00022475"/>
    </source>
</evidence>
<accession>A0A1X0VFY8</accession>
<feature type="transmembrane region" description="Helical" evidence="7">
    <location>
        <begin position="30"/>
        <end position="54"/>
    </location>
</feature>
<keyword evidence="6 7" id="KW-0472">Membrane</keyword>
<dbReference type="AlphaFoldDB" id="A0A1X0VFY8"/>
<dbReference type="RefSeq" id="WP_004911713.1">
    <property type="nucleotide sequence ID" value="NZ_JBDNKJ010000013.1"/>
</dbReference>
<feature type="transmembrane region" description="Helical" evidence="7">
    <location>
        <begin position="247"/>
        <end position="265"/>
    </location>
</feature>
<dbReference type="InterPro" id="IPR005769">
    <property type="entry name" value="PhnE/PtxC"/>
</dbReference>
<dbReference type="Pfam" id="PF00528">
    <property type="entry name" value="BPD_transp_1"/>
    <property type="match status" value="1"/>
</dbReference>
<dbReference type="eggNOG" id="COG3639">
    <property type="taxonomic scope" value="Bacteria"/>
</dbReference>
<evidence type="ECO:0000256" key="2">
    <source>
        <dbReference type="ARBA" id="ARBA00022448"/>
    </source>
</evidence>
<comment type="caution">
    <text evidence="8">The sequence shown here is derived from an EMBL/GenBank/DDBJ whole genome shotgun (WGS) entry which is preliminary data.</text>
</comment>
<evidence type="ECO:0000256" key="1">
    <source>
        <dbReference type="ARBA" id="ARBA00004651"/>
    </source>
</evidence>
<proteinExistence type="inferred from homology"/>
<dbReference type="PANTHER" id="PTHR30043:SF1">
    <property type="entry name" value="ABC TRANSPORT SYSTEM PERMEASE PROTEIN P69"/>
    <property type="match status" value="1"/>
</dbReference>
<organism evidence="8 9">
    <name type="scientific">Leuconostoc pseudomesenteroides</name>
    <dbReference type="NCBI Taxonomy" id="33968"/>
    <lineage>
        <taxon>Bacteria</taxon>
        <taxon>Bacillati</taxon>
        <taxon>Bacillota</taxon>
        <taxon>Bacilli</taxon>
        <taxon>Lactobacillales</taxon>
        <taxon>Lactobacillaceae</taxon>
        <taxon>Leuconostoc</taxon>
    </lineage>
</organism>
<protein>
    <submittedName>
        <fullName evidence="8">Phosphonate ABC transporter, permease protein PhnE</fullName>
    </submittedName>
</protein>
<keyword evidence="3" id="KW-1003">Cell membrane</keyword>
<dbReference type="EMBL" id="MPLS01000003">
    <property type="protein sequence ID" value="ORI98499.1"/>
    <property type="molecule type" value="Genomic_DNA"/>
</dbReference>
<feature type="transmembrane region" description="Helical" evidence="7">
    <location>
        <begin position="90"/>
        <end position="112"/>
    </location>
</feature>
<evidence type="ECO:0000256" key="4">
    <source>
        <dbReference type="ARBA" id="ARBA00022692"/>
    </source>
</evidence>
<comment type="subcellular location">
    <subcellularLocation>
        <location evidence="1 7">Cell membrane</location>
        <topology evidence="1 7">Multi-pass membrane protein</topology>
    </subcellularLocation>
</comment>
<dbReference type="NCBIfam" id="TIGR01097">
    <property type="entry name" value="PhnE"/>
    <property type="match status" value="1"/>
</dbReference>